<proteinExistence type="predicted"/>
<reference evidence="3" key="1">
    <citation type="submission" date="2019-10" db="EMBL/GenBank/DDBJ databases">
        <authorList>
            <consortium name="DOE Joint Genome Institute"/>
            <person name="Kuo A."/>
            <person name="Miyauchi S."/>
            <person name="Kiss E."/>
            <person name="Drula E."/>
            <person name="Kohler A."/>
            <person name="Sanchez-Garcia M."/>
            <person name="Andreopoulos B."/>
            <person name="Barry K.W."/>
            <person name="Bonito G."/>
            <person name="Buee M."/>
            <person name="Carver A."/>
            <person name="Chen C."/>
            <person name="Cichocki N."/>
            <person name="Clum A."/>
            <person name="Culley D."/>
            <person name="Crous P.W."/>
            <person name="Fauchery L."/>
            <person name="Girlanda M."/>
            <person name="Hayes R."/>
            <person name="Keri Z."/>
            <person name="LaButti K."/>
            <person name="Lipzen A."/>
            <person name="Lombard V."/>
            <person name="Magnuson J."/>
            <person name="Maillard F."/>
            <person name="Morin E."/>
            <person name="Murat C."/>
            <person name="Nolan M."/>
            <person name="Ohm R."/>
            <person name="Pangilinan J."/>
            <person name="Pereira M."/>
            <person name="Perotto S."/>
            <person name="Peter M."/>
            <person name="Riley R."/>
            <person name="Sitrit Y."/>
            <person name="Stielow B."/>
            <person name="Szollosi G."/>
            <person name="Zifcakova L."/>
            <person name="Stursova M."/>
            <person name="Spatafora J.W."/>
            <person name="Tedersoo L."/>
            <person name="Vaario L.-M."/>
            <person name="Yamada A."/>
            <person name="Yan M."/>
            <person name="Wang P."/>
            <person name="Xu J."/>
            <person name="Bruns T."/>
            <person name="Baldrian P."/>
            <person name="Vilgalys R."/>
            <person name="Henrissat B."/>
            <person name="Grigoriev I.V."/>
            <person name="Hibbett D."/>
            <person name="Nagy L.G."/>
            <person name="Martin F.M."/>
        </authorList>
    </citation>
    <scope>NUCLEOTIDE SEQUENCE</scope>
    <source>
        <strain evidence="3">Prilba</strain>
    </source>
</reference>
<name>A0A9P5MQZ0_9AGAM</name>
<keyword evidence="2" id="KW-0732">Signal</keyword>
<evidence type="ECO:0008006" key="5">
    <source>
        <dbReference type="Google" id="ProtNLM"/>
    </source>
</evidence>
<dbReference type="AlphaFoldDB" id="A0A9P5MQZ0"/>
<feature type="region of interest" description="Disordered" evidence="1">
    <location>
        <begin position="81"/>
        <end position="107"/>
    </location>
</feature>
<accession>A0A9P5MQZ0</accession>
<gene>
    <name evidence="3" type="ORF">DFH94DRAFT_773150</name>
</gene>
<evidence type="ECO:0000256" key="1">
    <source>
        <dbReference type="SAM" id="MobiDB-lite"/>
    </source>
</evidence>
<feature type="signal peptide" evidence="2">
    <location>
        <begin position="1"/>
        <end position="22"/>
    </location>
</feature>
<evidence type="ECO:0000313" key="3">
    <source>
        <dbReference type="EMBL" id="KAF8469880.1"/>
    </source>
</evidence>
<organism evidence="3 4">
    <name type="scientific">Russula ochroleuca</name>
    <dbReference type="NCBI Taxonomy" id="152965"/>
    <lineage>
        <taxon>Eukaryota</taxon>
        <taxon>Fungi</taxon>
        <taxon>Dikarya</taxon>
        <taxon>Basidiomycota</taxon>
        <taxon>Agaricomycotina</taxon>
        <taxon>Agaricomycetes</taxon>
        <taxon>Russulales</taxon>
        <taxon>Russulaceae</taxon>
        <taxon>Russula</taxon>
    </lineage>
</organism>
<evidence type="ECO:0000313" key="4">
    <source>
        <dbReference type="Proteomes" id="UP000759537"/>
    </source>
</evidence>
<keyword evidence="4" id="KW-1185">Reference proteome</keyword>
<reference evidence="3" key="2">
    <citation type="journal article" date="2020" name="Nat. Commun.">
        <title>Large-scale genome sequencing of mycorrhizal fungi provides insights into the early evolution of symbiotic traits.</title>
        <authorList>
            <person name="Miyauchi S."/>
            <person name="Kiss E."/>
            <person name="Kuo A."/>
            <person name="Drula E."/>
            <person name="Kohler A."/>
            <person name="Sanchez-Garcia M."/>
            <person name="Morin E."/>
            <person name="Andreopoulos B."/>
            <person name="Barry K.W."/>
            <person name="Bonito G."/>
            <person name="Buee M."/>
            <person name="Carver A."/>
            <person name="Chen C."/>
            <person name="Cichocki N."/>
            <person name="Clum A."/>
            <person name="Culley D."/>
            <person name="Crous P.W."/>
            <person name="Fauchery L."/>
            <person name="Girlanda M."/>
            <person name="Hayes R.D."/>
            <person name="Keri Z."/>
            <person name="LaButti K."/>
            <person name="Lipzen A."/>
            <person name="Lombard V."/>
            <person name="Magnuson J."/>
            <person name="Maillard F."/>
            <person name="Murat C."/>
            <person name="Nolan M."/>
            <person name="Ohm R.A."/>
            <person name="Pangilinan J."/>
            <person name="Pereira M.F."/>
            <person name="Perotto S."/>
            <person name="Peter M."/>
            <person name="Pfister S."/>
            <person name="Riley R."/>
            <person name="Sitrit Y."/>
            <person name="Stielow J.B."/>
            <person name="Szollosi G."/>
            <person name="Zifcakova L."/>
            <person name="Stursova M."/>
            <person name="Spatafora J.W."/>
            <person name="Tedersoo L."/>
            <person name="Vaario L.M."/>
            <person name="Yamada A."/>
            <person name="Yan M."/>
            <person name="Wang P."/>
            <person name="Xu J."/>
            <person name="Bruns T."/>
            <person name="Baldrian P."/>
            <person name="Vilgalys R."/>
            <person name="Dunand C."/>
            <person name="Henrissat B."/>
            <person name="Grigoriev I.V."/>
            <person name="Hibbett D."/>
            <person name="Nagy L.G."/>
            <person name="Martin F.M."/>
        </authorList>
    </citation>
    <scope>NUCLEOTIDE SEQUENCE</scope>
    <source>
        <strain evidence="3">Prilba</strain>
    </source>
</reference>
<feature type="compositionally biased region" description="Basic residues" evidence="1">
    <location>
        <begin position="95"/>
        <end position="107"/>
    </location>
</feature>
<dbReference type="Proteomes" id="UP000759537">
    <property type="component" value="Unassembled WGS sequence"/>
</dbReference>
<sequence length="107" mass="12322">TPLSPWLSYILIICLNCGIASGWPDKYLISSVCQFQVLLQTTSPSTESNVYSKHNAIRNLARTQNRLCHLHRYTTVSDSCRQSHHKPCASPGRRYTIHKPHGRYRRK</sequence>
<dbReference type="EMBL" id="WHVB01000027">
    <property type="protein sequence ID" value="KAF8469880.1"/>
    <property type="molecule type" value="Genomic_DNA"/>
</dbReference>
<protein>
    <recommendedName>
        <fullName evidence="5">Secreted protein</fullName>
    </recommendedName>
</protein>
<feature type="chain" id="PRO_5040334502" description="Secreted protein" evidence="2">
    <location>
        <begin position="23"/>
        <end position="107"/>
    </location>
</feature>
<feature type="non-terminal residue" evidence="3">
    <location>
        <position position="1"/>
    </location>
</feature>
<evidence type="ECO:0000256" key="2">
    <source>
        <dbReference type="SAM" id="SignalP"/>
    </source>
</evidence>
<comment type="caution">
    <text evidence="3">The sequence shown here is derived from an EMBL/GenBank/DDBJ whole genome shotgun (WGS) entry which is preliminary data.</text>
</comment>